<dbReference type="EMBL" id="JBAKBA010000017">
    <property type="protein sequence ID" value="MEL0659218.1"/>
    <property type="molecule type" value="Genomic_DNA"/>
</dbReference>
<comment type="similarity">
    <text evidence="7 15">In the N-terminal section; belongs to the PRA-CH family.</text>
</comment>
<feature type="region of interest" description="Phosphoribosyl-AMP cyclohydrolase" evidence="15">
    <location>
        <begin position="1"/>
        <end position="122"/>
    </location>
</feature>
<name>A0ABU9HBN6_9GAMM</name>
<comment type="similarity">
    <text evidence="6 15">In the C-terminal section; belongs to the PRA-PH family.</text>
</comment>
<evidence type="ECO:0000256" key="9">
    <source>
        <dbReference type="ARBA" id="ARBA00022605"/>
    </source>
</evidence>
<dbReference type="Gene3D" id="1.10.287.1080">
    <property type="entry name" value="MazG-like"/>
    <property type="match status" value="1"/>
</dbReference>
<comment type="catalytic activity">
    <reaction evidence="1 15">
        <text>1-(5-phospho-beta-D-ribosyl)-5'-AMP + H2O = 1-(5-phospho-beta-D-ribosyl)-5-[(5-phospho-beta-D-ribosylamino)methylideneamino]imidazole-4-carboxamide</text>
        <dbReference type="Rhea" id="RHEA:20049"/>
        <dbReference type="ChEBI" id="CHEBI:15377"/>
        <dbReference type="ChEBI" id="CHEBI:58435"/>
        <dbReference type="ChEBI" id="CHEBI:59457"/>
        <dbReference type="EC" id="3.5.4.19"/>
    </reaction>
</comment>
<organism evidence="17 18">
    <name type="scientific">Psychromonas arctica</name>
    <dbReference type="NCBI Taxonomy" id="168275"/>
    <lineage>
        <taxon>Bacteria</taxon>
        <taxon>Pseudomonadati</taxon>
        <taxon>Pseudomonadota</taxon>
        <taxon>Gammaproteobacteria</taxon>
        <taxon>Alteromonadales</taxon>
        <taxon>Psychromonadaceae</taxon>
        <taxon>Psychromonas</taxon>
    </lineage>
</organism>
<dbReference type="InterPro" id="IPR008179">
    <property type="entry name" value="HisE"/>
</dbReference>
<comment type="pathway">
    <text evidence="5 15">Amino-acid biosynthesis; L-histidine biosynthesis; L-histidine from 5-phospho-alpha-D-ribose 1-diphosphate: step 2/9.</text>
</comment>
<gene>
    <name evidence="15 17" type="primary">hisIE</name>
    <name evidence="15" type="synonym">hisI</name>
    <name evidence="17" type="ORF">V6255_08705</name>
</gene>
<dbReference type="NCBIfam" id="NF002747">
    <property type="entry name" value="PRK02759.1"/>
    <property type="match status" value="1"/>
</dbReference>
<evidence type="ECO:0000256" key="10">
    <source>
        <dbReference type="ARBA" id="ARBA00022741"/>
    </source>
</evidence>
<dbReference type="InterPro" id="IPR023019">
    <property type="entry name" value="His_synth_HisIE"/>
</dbReference>
<dbReference type="GO" id="GO:0004635">
    <property type="term" value="F:phosphoribosyl-AMP cyclohydrolase activity"/>
    <property type="evidence" value="ECO:0007669"/>
    <property type="project" value="UniProtKB-EC"/>
</dbReference>
<evidence type="ECO:0000256" key="2">
    <source>
        <dbReference type="ARBA" id="ARBA00001460"/>
    </source>
</evidence>
<dbReference type="PANTHER" id="PTHR42945">
    <property type="entry name" value="HISTIDINE BIOSYNTHESIS BIFUNCTIONAL PROTEIN"/>
    <property type="match status" value="1"/>
</dbReference>
<evidence type="ECO:0000256" key="13">
    <source>
        <dbReference type="ARBA" id="ARBA00023102"/>
    </source>
</evidence>
<evidence type="ECO:0000256" key="1">
    <source>
        <dbReference type="ARBA" id="ARBA00000024"/>
    </source>
</evidence>
<keyword evidence="8 15" id="KW-0963">Cytoplasm</keyword>
<evidence type="ECO:0000256" key="15">
    <source>
        <dbReference type="HAMAP-Rule" id="MF_01019"/>
    </source>
</evidence>
<evidence type="ECO:0000256" key="7">
    <source>
        <dbReference type="ARBA" id="ARBA00008299"/>
    </source>
</evidence>
<dbReference type="SUPFAM" id="SSF141734">
    <property type="entry name" value="HisI-like"/>
    <property type="match status" value="1"/>
</dbReference>
<dbReference type="EC" id="3.6.1.31" evidence="15"/>
<dbReference type="InterPro" id="IPR038019">
    <property type="entry name" value="PRib_AMP_CycHydrolase_sf"/>
</dbReference>
<dbReference type="NCBIfam" id="NF000768">
    <property type="entry name" value="PRK00051.1"/>
    <property type="match status" value="1"/>
</dbReference>
<comment type="pathway">
    <text evidence="4 15">Amino-acid biosynthesis; L-histidine biosynthesis; L-histidine from 5-phospho-alpha-D-ribose 1-diphosphate: step 3/9.</text>
</comment>
<evidence type="ECO:0000256" key="11">
    <source>
        <dbReference type="ARBA" id="ARBA00022801"/>
    </source>
</evidence>
<evidence type="ECO:0000256" key="5">
    <source>
        <dbReference type="ARBA" id="ARBA00005204"/>
    </source>
</evidence>
<dbReference type="Pfam" id="PF01503">
    <property type="entry name" value="PRA-PH"/>
    <property type="match status" value="1"/>
</dbReference>
<keyword evidence="10 15" id="KW-0547">Nucleotide-binding</keyword>
<dbReference type="InterPro" id="IPR021130">
    <property type="entry name" value="PRib-ATP_PPHydrolase-like"/>
</dbReference>
<proteinExistence type="inferred from homology"/>
<evidence type="ECO:0000259" key="16">
    <source>
        <dbReference type="Pfam" id="PF01502"/>
    </source>
</evidence>
<dbReference type="NCBIfam" id="TIGR03188">
    <property type="entry name" value="histidine_hisI"/>
    <property type="match status" value="1"/>
</dbReference>
<evidence type="ECO:0000313" key="18">
    <source>
        <dbReference type="Proteomes" id="UP001366060"/>
    </source>
</evidence>
<dbReference type="CDD" id="cd11534">
    <property type="entry name" value="NTP-PPase_HisIE_like"/>
    <property type="match status" value="1"/>
</dbReference>
<dbReference type="PANTHER" id="PTHR42945:SF9">
    <property type="entry name" value="HISTIDINE BIOSYNTHESIS BIFUNCTIONAL PROTEIN HISIE"/>
    <property type="match status" value="1"/>
</dbReference>
<evidence type="ECO:0000313" key="17">
    <source>
        <dbReference type="EMBL" id="MEL0659218.1"/>
    </source>
</evidence>
<protein>
    <recommendedName>
        <fullName evidence="15">Histidine biosynthesis bifunctional protein HisIE</fullName>
    </recommendedName>
    <domain>
        <recommendedName>
            <fullName evidence="15">Phosphoribosyl-AMP cyclohydrolase</fullName>
            <shortName evidence="15">PRA-CH</shortName>
            <ecNumber evidence="15">3.5.4.19</ecNumber>
        </recommendedName>
    </domain>
    <domain>
        <recommendedName>
            <fullName evidence="15">Phosphoribosyl-ATP pyrophosphatase</fullName>
            <shortName evidence="15">PRA-PH</shortName>
            <ecNumber evidence="15">3.6.1.31</ecNumber>
        </recommendedName>
    </domain>
</protein>
<evidence type="ECO:0000256" key="14">
    <source>
        <dbReference type="ARBA" id="ARBA00023268"/>
    </source>
</evidence>
<reference evidence="17 18" key="1">
    <citation type="submission" date="2024-02" db="EMBL/GenBank/DDBJ databases">
        <title>Bacteria isolated from the canopy kelp, Nereocystis luetkeana.</title>
        <authorList>
            <person name="Pfister C.A."/>
            <person name="Younker I.T."/>
            <person name="Light S.H."/>
        </authorList>
    </citation>
    <scope>NUCLEOTIDE SEQUENCE [LARGE SCALE GENOMIC DNA]</scope>
    <source>
        <strain evidence="17 18">TI.2.07</strain>
    </source>
</reference>
<keyword evidence="12 15" id="KW-0067">ATP-binding</keyword>
<evidence type="ECO:0000256" key="3">
    <source>
        <dbReference type="ARBA" id="ARBA00004496"/>
    </source>
</evidence>
<dbReference type="HAMAP" id="MF_01020">
    <property type="entry name" value="HisE"/>
    <property type="match status" value="1"/>
</dbReference>
<keyword evidence="11 15" id="KW-0378">Hydrolase</keyword>
<keyword evidence="13 15" id="KW-0368">Histidine biosynthesis</keyword>
<dbReference type="HAMAP" id="MF_01019">
    <property type="entry name" value="HisIE"/>
    <property type="match status" value="1"/>
</dbReference>
<comment type="subcellular location">
    <subcellularLocation>
        <location evidence="3 15">Cytoplasm</location>
    </subcellularLocation>
</comment>
<dbReference type="Proteomes" id="UP001366060">
    <property type="component" value="Unassembled WGS sequence"/>
</dbReference>
<dbReference type="RefSeq" id="WP_341627792.1">
    <property type="nucleotide sequence ID" value="NZ_JBAKBA010000017.1"/>
</dbReference>
<keyword evidence="18" id="KW-1185">Reference proteome</keyword>
<dbReference type="EC" id="3.5.4.19" evidence="15"/>
<feature type="region of interest" description="Phosphoribosyl-ATP pyrophosphohydrolase" evidence="15">
    <location>
        <begin position="123"/>
        <end position="212"/>
    </location>
</feature>
<keyword evidence="9 15" id="KW-0028">Amino-acid biosynthesis</keyword>
<sequence length="212" mass="23266">MNLVTTSLMKQEQLESLDWAKVDNLMPVVVQNKTSGKVLMLGYVNQESLAATLESGKMTFFSRTKQRLWCKGEESGNFLNVIEISSDCDNDTLLAIVDPVGPTCHLGTETCFKGEVEPSLSFIADLEQIVKSRKGADPKSSYTASLYDRGTKRIAQKVGEEGVEVALAAMAKDMDELTCESADLIYHLTVLLQNEGLALSDVAAKLQERHSK</sequence>
<accession>A0ABU9HBN6</accession>
<dbReference type="Gene3D" id="3.10.20.810">
    <property type="entry name" value="Phosphoribosyl-AMP cyclohydrolase"/>
    <property type="match status" value="1"/>
</dbReference>
<feature type="domain" description="Phosphoribosyl-AMP cyclohydrolase" evidence="16">
    <location>
        <begin position="40"/>
        <end position="113"/>
    </location>
</feature>
<dbReference type="SUPFAM" id="SSF101386">
    <property type="entry name" value="all-alpha NTP pyrophosphatases"/>
    <property type="match status" value="1"/>
</dbReference>
<dbReference type="InterPro" id="IPR002496">
    <property type="entry name" value="PRib_AMP_CycHydrolase_dom"/>
</dbReference>
<dbReference type="Pfam" id="PF01502">
    <property type="entry name" value="PRA-CH"/>
    <property type="match status" value="1"/>
</dbReference>
<evidence type="ECO:0000256" key="4">
    <source>
        <dbReference type="ARBA" id="ARBA00005169"/>
    </source>
</evidence>
<dbReference type="GO" id="GO:0004636">
    <property type="term" value="F:phosphoribosyl-ATP diphosphatase activity"/>
    <property type="evidence" value="ECO:0007669"/>
    <property type="project" value="UniProtKB-EC"/>
</dbReference>
<evidence type="ECO:0000256" key="6">
    <source>
        <dbReference type="ARBA" id="ARBA00007731"/>
    </source>
</evidence>
<keyword evidence="14 15" id="KW-0511">Multifunctional enzyme</keyword>
<evidence type="ECO:0000256" key="8">
    <source>
        <dbReference type="ARBA" id="ARBA00022490"/>
    </source>
</evidence>
<evidence type="ECO:0000256" key="12">
    <source>
        <dbReference type="ARBA" id="ARBA00022840"/>
    </source>
</evidence>
<comment type="caution">
    <text evidence="17">The sequence shown here is derived from an EMBL/GenBank/DDBJ whole genome shotgun (WGS) entry which is preliminary data.</text>
</comment>
<comment type="catalytic activity">
    <reaction evidence="2 15">
        <text>1-(5-phospho-beta-D-ribosyl)-ATP + H2O = 1-(5-phospho-beta-D-ribosyl)-5'-AMP + diphosphate + H(+)</text>
        <dbReference type="Rhea" id="RHEA:22828"/>
        <dbReference type="ChEBI" id="CHEBI:15377"/>
        <dbReference type="ChEBI" id="CHEBI:15378"/>
        <dbReference type="ChEBI" id="CHEBI:33019"/>
        <dbReference type="ChEBI" id="CHEBI:59457"/>
        <dbReference type="ChEBI" id="CHEBI:73183"/>
        <dbReference type="EC" id="3.6.1.31"/>
    </reaction>
</comment>